<comment type="similarity">
    <text evidence="3">Belongs to the RNase PH family.</text>
</comment>
<dbReference type="GO" id="GO:0071028">
    <property type="term" value="P:nuclear mRNA surveillance"/>
    <property type="evidence" value="ECO:0007669"/>
    <property type="project" value="TreeGrafter"/>
</dbReference>
<dbReference type="GO" id="GO:0005730">
    <property type="term" value="C:nucleolus"/>
    <property type="evidence" value="ECO:0007669"/>
    <property type="project" value="UniProtKB-SubCell"/>
</dbReference>
<dbReference type="Pfam" id="PF01138">
    <property type="entry name" value="RNase_PH"/>
    <property type="match status" value="1"/>
</dbReference>
<dbReference type="GO" id="GO:0000176">
    <property type="term" value="C:nuclear exosome (RNase complex)"/>
    <property type="evidence" value="ECO:0007669"/>
    <property type="project" value="TreeGrafter"/>
</dbReference>
<dbReference type="FunFam" id="3.30.230.70:FF:000004">
    <property type="entry name" value="Exosome complex component Rrp41"/>
    <property type="match status" value="1"/>
</dbReference>
<dbReference type="EMBL" id="CAUJNA010000061">
    <property type="protein sequence ID" value="CAJ1371209.1"/>
    <property type="molecule type" value="Genomic_DNA"/>
</dbReference>
<proteinExistence type="inferred from homology"/>
<evidence type="ECO:0000256" key="4">
    <source>
        <dbReference type="ARBA" id="ARBA00022490"/>
    </source>
</evidence>
<dbReference type="GO" id="GO:0034475">
    <property type="term" value="P:U4 snRNA 3'-end processing"/>
    <property type="evidence" value="ECO:0007669"/>
    <property type="project" value="TreeGrafter"/>
</dbReference>
<keyword evidence="5" id="KW-0271">Exosome</keyword>
<dbReference type="GO" id="GO:0003723">
    <property type="term" value="F:RNA binding"/>
    <property type="evidence" value="ECO:0007669"/>
    <property type="project" value="TreeGrafter"/>
</dbReference>
<dbReference type="GO" id="GO:0000177">
    <property type="term" value="C:cytoplasmic exosome (RNase complex)"/>
    <property type="evidence" value="ECO:0007669"/>
    <property type="project" value="TreeGrafter"/>
</dbReference>
<sequence>MEAITPEGFRADGRRVLEPRGVSCSVGGFGREADGYAIFELGSTKAVAYVYGPMEAKQRSQTLHDRAVLVCNLSTATFASQRRFGGRDRQSSERSMWLQQTFESAILLEQYPRSQIRLFVQILQAEGSAMAAAINAATLALADAGIPMRDLVVGCTSGMLGRKLAVDLSREEEQAGGAEILVAALTGARRVSLLEVESKVPDGQFGPLYDMALQGCLTIAEQMRTCLLEHAAEGFSLRKSQRKALGDGGGGDGGFRRLEIFILLIGAKGDGSFRQRAKYSEEATEASRESRRWKVALQTYDTLRNFEDTLQAQAARAYDDIPSEALPMRWTHGPASPLSRPASEPLLATVTHENGSERDPRRLRPPSPLHFYDYGCITLTSRSKLMQHRLGKLGRRAGGRGFFVPGPHFKQGTYGDKLLDPCLMPQMCWAPPVVGCPTRRGPDLSDLRPLTTQELQVGRRKPRTGEPMPELVRGNVAYSQRAKLNNEAIHKRRREAVIEHKRFENGIFVGSWRDPCLDPEGLQEFLAPEDFAWISGSLEALLAGKSEEELGLSPARLNAFLLLVHLEHALREAKTTVSKIFMAENKGPKCQLEVAQFSEGLRRLGLLAELDLTEEGICEAMHEIDPGFDGRVYLPVVDRALKSLGHAASPHRRCVQRVEDQGVLAYGETAPVRQVAIPMEADSINNFRKAFKGFRDQQHDLLAFHSNMKTGEEKQDSE</sequence>
<organism evidence="7 8">
    <name type="scientific">Effrenium voratum</name>
    <dbReference type="NCBI Taxonomy" id="2562239"/>
    <lineage>
        <taxon>Eukaryota</taxon>
        <taxon>Sar</taxon>
        <taxon>Alveolata</taxon>
        <taxon>Dinophyceae</taxon>
        <taxon>Suessiales</taxon>
        <taxon>Symbiodiniaceae</taxon>
        <taxon>Effrenium</taxon>
    </lineage>
</organism>
<dbReference type="Proteomes" id="UP001178507">
    <property type="component" value="Unassembled WGS sequence"/>
</dbReference>
<gene>
    <name evidence="7" type="ORF">EVOR1521_LOCUS1577</name>
</gene>
<dbReference type="InterPro" id="IPR036345">
    <property type="entry name" value="ExoRNase_PH_dom2_sf"/>
</dbReference>
<dbReference type="AlphaFoldDB" id="A0AA36HL64"/>
<dbReference type="GO" id="GO:0071051">
    <property type="term" value="P:poly(A)-dependent snoRNA 3'-end processing"/>
    <property type="evidence" value="ECO:0007669"/>
    <property type="project" value="TreeGrafter"/>
</dbReference>
<dbReference type="SUPFAM" id="SSF54211">
    <property type="entry name" value="Ribosomal protein S5 domain 2-like"/>
    <property type="match status" value="1"/>
</dbReference>
<dbReference type="GO" id="GO:0016075">
    <property type="term" value="P:rRNA catabolic process"/>
    <property type="evidence" value="ECO:0007669"/>
    <property type="project" value="TreeGrafter"/>
</dbReference>
<evidence type="ECO:0000256" key="1">
    <source>
        <dbReference type="ARBA" id="ARBA00004496"/>
    </source>
</evidence>
<dbReference type="InterPro" id="IPR050080">
    <property type="entry name" value="RNase_PH"/>
</dbReference>
<evidence type="ECO:0000259" key="6">
    <source>
        <dbReference type="Pfam" id="PF01138"/>
    </source>
</evidence>
<feature type="domain" description="Exoribonuclease phosphorolytic" evidence="6">
    <location>
        <begin position="19"/>
        <end position="147"/>
    </location>
</feature>
<evidence type="ECO:0000256" key="2">
    <source>
        <dbReference type="ARBA" id="ARBA00004604"/>
    </source>
</evidence>
<dbReference type="PANTHER" id="PTHR11953">
    <property type="entry name" value="EXOSOME COMPLEX COMPONENT"/>
    <property type="match status" value="1"/>
</dbReference>
<dbReference type="InterPro" id="IPR001247">
    <property type="entry name" value="ExoRNase_PH_dom1"/>
</dbReference>
<accession>A0AA36HL64</accession>
<keyword evidence="4" id="KW-0963">Cytoplasm</keyword>
<evidence type="ECO:0000313" key="7">
    <source>
        <dbReference type="EMBL" id="CAJ1371209.1"/>
    </source>
</evidence>
<protein>
    <recommendedName>
        <fullName evidence="6">Exoribonuclease phosphorolytic domain-containing protein</fullName>
    </recommendedName>
</protein>
<dbReference type="InterPro" id="IPR027408">
    <property type="entry name" value="PNPase/RNase_PH_dom_sf"/>
</dbReference>
<dbReference type="PANTHER" id="PTHR11953:SF0">
    <property type="entry name" value="EXOSOME COMPLEX COMPONENT RRP41"/>
    <property type="match status" value="1"/>
</dbReference>
<dbReference type="InterPro" id="IPR020568">
    <property type="entry name" value="Ribosomal_Su5_D2-typ_SF"/>
</dbReference>
<evidence type="ECO:0000256" key="3">
    <source>
        <dbReference type="ARBA" id="ARBA00006678"/>
    </source>
</evidence>
<reference evidence="7" key="1">
    <citation type="submission" date="2023-08" db="EMBL/GenBank/DDBJ databases">
        <authorList>
            <person name="Chen Y."/>
            <person name="Shah S."/>
            <person name="Dougan E. K."/>
            <person name="Thang M."/>
            <person name="Chan C."/>
        </authorList>
    </citation>
    <scope>NUCLEOTIDE SEQUENCE</scope>
</reference>
<name>A0AA36HL64_9DINO</name>
<dbReference type="Gene3D" id="3.30.230.70">
    <property type="entry name" value="GHMP Kinase, N-terminal domain"/>
    <property type="match status" value="1"/>
</dbReference>
<comment type="subcellular location">
    <subcellularLocation>
        <location evidence="1">Cytoplasm</location>
    </subcellularLocation>
    <subcellularLocation>
        <location evidence="2">Nucleus</location>
        <location evidence="2">Nucleolus</location>
    </subcellularLocation>
</comment>
<keyword evidence="8" id="KW-1185">Reference proteome</keyword>
<comment type="caution">
    <text evidence="7">The sequence shown here is derived from an EMBL/GenBank/DDBJ whole genome shotgun (WGS) entry which is preliminary data.</text>
</comment>
<evidence type="ECO:0000256" key="5">
    <source>
        <dbReference type="ARBA" id="ARBA00022835"/>
    </source>
</evidence>
<evidence type="ECO:0000313" key="8">
    <source>
        <dbReference type="Proteomes" id="UP001178507"/>
    </source>
</evidence>
<dbReference type="SUPFAM" id="SSF55666">
    <property type="entry name" value="Ribonuclease PH domain 2-like"/>
    <property type="match status" value="1"/>
</dbReference>